<dbReference type="AlphaFoldDB" id="A0A858Q4W1"/>
<accession>A0A858Q4W1</accession>
<evidence type="ECO:0000313" key="1">
    <source>
        <dbReference type="EMBL" id="QJD28855.1"/>
    </source>
</evidence>
<dbReference type="EMBL" id="CP046565">
    <property type="protein sequence ID" value="QJD28855.1"/>
    <property type="molecule type" value="Genomic_DNA"/>
</dbReference>
<name>A0A858Q4W1_9GAMM</name>
<evidence type="ECO:0000313" key="2">
    <source>
        <dbReference type="Proteomes" id="UP000503004"/>
    </source>
</evidence>
<dbReference type="RefSeq" id="WP_169601802.1">
    <property type="nucleotide sequence ID" value="NZ_CP046565.1"/>
</dbReference>
<sequence>MSHHAQNFLGGLFLTLAFTLDPSQPACAGEFLDKFDDHGQMLEEYRARGEAISRDYIKQLNDISERSRQRIQPLLAPPISIHPTYPGTSVPDYGPPGYVLKPNLGGGAILYRTYPGTNVPDISAPGYSIGR</sequence>
<dbReference type="KEGG" id="metu:GNH96_02000"/>
<reference evidence="2" key="1">
    <citation type="submission" date="2019-12" db="EMBL/GenBank/DDBJ databases">
        <authorList>
            <person name="Awala S.I."/>
            <person name="Rhee S.K."/>
        </authorList>
    </citation>
    <scope>NUCLEOTIDE SEQUENCE [LARGE SCALE GENOMIC DNA]</scope>
    <source>
        <strain evidence="2">IM1</strain>
    </source>
</reference>
<keyword evidence="2" id="KW-1185">Reference proteome</keyword>
<organism evidence="1 2">
    <name type="scientific">Methylococcus geothermalis</name>
    <dbReference type="NCBI Taxonomy" id="2681310"/>
    <lineage>
        <taxon>Bacteria</taxon>
        <taxon>Pseudomonadati</taxon>
        <taxon>Pseudomonadota</taxon>
        <taxon>Gammaproteobacteria</taxon>
        <taxon>Methylococcales</taxon>
        <taxon>Methylococcaceae</taxon>
        <taxon>Methylococcus</taxon>
    </lineage>
</organism>
<protein>
    <submittedName>
        <fullName evidence="1">Uncharacterized protein</fullName>
    </submittedName>
</protein>
<gene>
    <name evidence="1" type="ORF">GNH96_02000</name>
</gene>
<dbReference type="Proteomes" id="UP000503004">
    <property type="component" value="Chromosome"/>
</dbReference>
<proteinExistence type="predicted"/>